<accession>A0ABX0J825</accession>
<dbReference type="NCBIfam" id="TIGR03164">
    <property type="entry name" value="UHCUDC"/>
    <property type="match status" value="1"/>
</dbReference>
<evidence type="ECO:0000256" key="2">
    <source>
        <dbReference type="ARBA" id="ARBA00004754"/>
    </source>
</evidence>
<keyword evidence="6" id="KW-0560">Oxidoreductase</keyword>
<proteinExistence type="predicted"/>
<dbReference type="Proteomes" id="UP001165962">
    <property type="component" value="Unassembled WGS sequence"/>
</dbReference>
<evidence type="ECO:0000256" key="5">
    <source>
        <dbReference type="ARBA" id="ARBA00022793"/>
    </source>
</evidence>
<keyword evidence="5" id="KW-0210">Decarboxylase</keyword>
<dbReference type="Pfam" id="PF01014">
    <property type="entry name" value="Uricase"/>
    <property type="match status" value="2"/>
</dbReference>
<dbReference type="InterPro" id="IPR019842">
    <property type="entry name" value="Uricase_CS"/>
</dbReference>
<reference evidence="9" key="1">
    <citation type="submission" date="2020-03" db="EMBL/GenBank/DDBJ databases">
        <title>Draft sequencing of Paenibacilllus sp. S3N08.</title>
        <authorList>
            <person name="Kim D.-U."/>
        </authorList>
    </citation>
    <scope>NUCLEOTIDE SEQUENCE</scope>
    <source>
        <strain evidence="9">S3N08</strain>
    </source>
</reference>
<dbReference type="PRINTS" id="PR00093">
    <property type="entry name" value="URICASE"/>
</dbReference>
<feature type="domain" description="Oxo-4-hydroxy-4-carboxy-5-ureidoimidazoline decarboxylase" evidence="8">
    <location>
        <begin position="10"/>
        <end position="162"/>
    </location>
</feature>
<keyword evidence="7" id="KW-0456">Lyase</keyword>
<comment type="caution">
    <text evidence="9">The sequence shown here is derived from an EMBL/GenBank/DDBJ whole genome shotgun (WGS) entry which is preliminary data.</text>
</comment>
<dbReference type="SUPFAM" id="SSF55620">
    <property type="entry name" value="Tetrahydrobiopterin biosynthesis enzymes-like"/>
    <property type="match status" value="2"/>
</dbReference>
<evidence type="ECO:0000256" key="6">
    <source>
        <dbReference type="ARBA" id="ARBA00023002"/>
    </source>
</evidence>
<evidence type="ECO:0000256" key="7">
    <source>
        <dbReference type="ARBA" id="ARBA00023239"/>
    </source>
</evidence>
<dbReference type="Pfam" id="PF09349">
    <property type="entry name" value="OHCU_decarbox"/>
    <property type="match status" value="1"/>
</dbReference>
<sequence length="497" mass="56091">MKLYTIGQINKMARPDFLELLGSIFEHSPWVAERAYPYGPFKDRFYLHRTMLEAVYLAHREEQLALIRAHPDLAGRLQMSEASVQEQKGAGLSDLSPEEFTEFTVCNTEYTRKFGFPFIMAVKGSSKDRILEAMKQRLHNDYEAEIRQALLEIAKISQFRIEDIIGSGEDEGMNKPSNKRTLYYGKGDVLVYRTYVSPLKVEPIAESTYTGTDNVIFALNIKIAVSGDAFLPSFTAADNSMIVATDSMKNFILQQAASFEGCTVEGFLLFIATKFLDTYAHMNGIDLTAERLPFDPMKVPSADGTLEESGLVFRRSHNESGVFTVKVERSVDGEGIELVKQSAVISNLQLIKVSGSSFANFIRDEYTTLPESFNRPLFIYLDIGWSYANALDAETGENNRYVAPEQISDITHTVFHQESSESIQSLIYKIGLRILERFPQLGIIWFESNNRTWETVVDAIAGSKGQVYTEPRPPYGFQGFSMTQEDLVEAKKIRTLE</sequence>
<protein>
    <submittedName>
        <fullName evidence="9">Urate oxidase</fullName>
    </submittedName>
</protein>
<evidence type="ECO:0000259" key="8">
    <source>
        <dbReference type="Pfam" id="PF09349"/>
    </source>
</evidence>
<dbReference type="PANTHER" id="PTHR43466:SF1">
    <property type="entry name" value="2-OXO-4-HYDROXY-4-CARBOXY-5-UREIDOIMIDAZOLINE DECARBOXYLASE-RELATED"/>
    <property type="match status" value="1"/>
</dbReference>
<dbReference type="Gene3D" id="3.10.270.10">
    <property type="entry name" value="Urate Oxidase"/>
    <property type="match status" value="1"/>
</dbReference>
<dbReference type="EMBL" id="JAAOIW010000004">
    <property type="protein sequence ID" value="NHN31017.1"/>
    <property type="molecule type" value="Genomic_DNA"/>
</dbReference>
<dbReference type="InterPro" id="IPR036778">
    <property type="entry name" value="OHCU_decarboxylase_sf"/>
</dbReference>
<evidence type="ECO:0000313" key="10">
    <source>
        <dbReference type="Proteomes" id="UP001165962"/>
    </source>
</evidence>
<comment type="catalytic activity">
    <reaction evidence="1">
        <text>5-hydroxy-2-oxo-4-ureido-2,5-dihydro-1H-imidazole-5-carboxylate + H(+) = (S)-allantoin + CO2</text>
        <dbReference type="Rhea" id="RHEA:26301"/>
        <dbReference type="ChEBI" id="CHEBI:15378"/>
        <dbReference type="ChEBI" id="CHEBI:15678"/>
        <dbReference type="ChEBI" id="CHEBI:16526"/>
        <dbReference type="ChEBI" id="CHEBI:58639"/>
        <dbReference type="EC" id="4.1.1.97"/>
    </reaction>
</comment>
<comment type="pathway">
    <text evidence="3">Purine metabolism; urate degradation; (S)-allantoin from urate: step 1/3.</text>
</comment>
<keyword evidence="10" id="KW-1185">Reference proteome</keyword>
<dbReference type="RefSeq" id="WP_166150556.1">
    <property type="nucleotide sequence ID" value="NZ_JAAOIW010000004.1"/>
</dbReference>
<dbReference type="NCBIfam" id="TIGR03383">
    <property type="entry name" value="urate_oxi"/>
    <property type="match status" value="1"/>
</dbReference>
<keyword evidence="4" id="KW-0659">Purine metabolism</keyword>
<evidence type="ECO:0000256" key="3">
    <source>
        <dbReference type="ARBA" id="ARBA00004831"/>
    </source>
</evidence>
<gene>
    <name evidence="9" type="primary">pucL</name>
    <name evidence="9" type="ORF">G9U52_14350</name>
</gene>
<dbReference type="InterPro" id="IPR018020">
    <property type="entry name" value="OHCU_decarboxylase"/>
</dbReference>
<organism evidence="9 10">
    <name type="scientific">Paenibacillus agricola</name>
    <dbReference type="NCBI Taxonomy" id="2716264"/>
    <lineage>
        <taxon>Bacteria</taxon>
        <taxon>Bacillati</taxon>
        <taxon>Bacillota</taxon>
        <taxon>Bacilli</taxon>
        <taxon>Bacillales</taxon>
        <taxon>Paenibacillaceae</taxon>
        <taxon>Paenibacillus</taxon>
    </lineage>
</organism>
<evidence type="ECO:0000256" key="1">
    <source>
        <dbReference type="ARBA" id="ARBA00001163"/>
    </source>
</evidence>
<dbReference type="Gene3D" id="1.10.3330.10">
    <property type="entry name" value="Oxo-4-hydroxy-4-carboxy-5-ureidoimidazoline decarboxylase"/>
    <property type="match status" value="1"/>
</dbReference>
<comment type="pathway">
    <text evidence="2">Purine metabolism; urate degradation; (S)-allantoin from urate: step 3/3.</text>
</comment>
<dbReference type="PANTHER" id="PTHR43466">
    <property type="entry name" value="2-OXO-4-HYDROXY-4-CARBOXY-5-UREIDOIMIDAZOLINE DECARBOXYLASE-RELATED"/>
    <property type="match status" value="1"/>
</dbReference>
<dbReference type="InterPro" id="IPR017580">
    <property type="entry name" value="OHCU_decarboxylase-1"/>
</dbReference>
<dbReference type="PROSITE" id="PS00366">
    <property type="entry name" value="URICASE"/>
    <property type="match status" value="1"/>
</dbReference>
<evidence type="ECO:0000256" key="4">
    <source>
        <dbReference type="ARBA" id="ARBA00022631"/>
    </source>
</evidence>
<evidence type="ECO:0000313" key="9">
    <source>
        <dbReference type="EMBL" id="NHN31017.1"/>
    </source>
</evidence>
<dbReference type="InterPro" id="IPR002042">
    <property type="entry name" value="Uricase"/>
</dbReference>
<name>A0ABX0J825_9BACL</name>
<dbReference type="SUPFAM" id="SSF158694">
    <property type="entry name" value="UraD-Like"/>
    <property type="match status" value="1"/>
</dbReference>